<evidence type="ECO:0000259" key="2">
    <source>
        <dbReference type="Pfam" id="PF08239"/>
    </source>
</evidence>
<dbReference type="InterPro" id="IPR003646">
    <property type="entry name" value="SH3-like_bac-type"/>
</dbReference>
<protein>
    <submittedName>
        <fullName evidence="3">SH3 domain-containing protein</fullName>
    </submittedName>
</protein>
<keyword evidence="4" id="KW-1185">Reference proteome</keyword>
<evidence type="ECO:0000313" key="4">
    <source>
        <dbReference type="Proteomes" id="UP000284006"/>
    </source>
</evidence>
<dbReference type="OrthoDB" id="8758863at2"/>
<sequence>MSAIPLLTLAAYATGLLLTLVLAAFLTPASWWRRLNARALAVTVAGTWAAGSLLAALLPAHAGATASSARTATAAAPQRSYLVFRALNLRSGAGTSARRIVVVPAGAEVAATGAREGDWWQVRATIEGRKVTGWASSLWLRRADEEPARR</sequence>
<keyword evidence="1" id="KW-0812">Transmembrane</keyword>
<feature type="domain" description="SH3b" evidence="2">
    <location>
        <begin position="86"/>
        <end position="140"/>
    </location>
</feature>
<proteinExistence type="predicted"/>
<name>A0A418Y173_9BURK</name>
<dbReference type="Pfam" id="PF08239">
    <property type="entry name" value="SH3_3"/>
    <property type="match status" value="1"/>
</dbReference>
<accession>A0A418Y173</accession>
<feature type="transmembrane region" description="Helical" evidence="1">
    <location>
        <begin position="39"/>
        <end position="60"/>
    </location>
</feature>
<organism evidence="3 4">
    <name type="scientific">Massilia cavernae</name>
    <dbReference type="NCBI Taxonomy" id="2320864"/>
    <lineage>
        <taxon>Bacteria</taxon>
        <taxon>Pseudomonadati</taxon>
        <taxon>Pseudomonadota</taxon>
        <taxon>Betaproteobacteria</taxon>
        <taxon>Burkholderiales</taxon>
        <taxon>Oxalobacteraceae</taxon>
        <taxon>Telluria group</taxon>
        <taxon>Massilia</taxon>
    </lineage>
</organism>
<dbReference type="EMBL" id="QYUP01000087">
    <property type="protein sequence ID" value="RJG19182.1"/>
    <property type="molecule type" value="Genomic_DNA"/>
</dbReference>
<gene>
    <name evidence="3" type="ORF">D3872_08755</name>
</gene>
<reference evidence="3 4" key="1">
    <citation type="submission" date="2018-09" db="EMBL/GenBank/DDBJ databases">
        <authorList>
            <person name="Zhu H."/>
        </authorList>
    </citation>
    <scope>NUCLEOTIDE SEQUENCE [LARGE SCALE GENOMIC DNA]</scope>
    <source>
        <strain evidence="3 4">K1S02-61</strain>
    </source>
</reference>
<comment type="caution">
    <text evidence="3">The sequence shown here is derived from an EMBL/GenBank/DDBJ whole genome shotgun (WGS) entry which is preliminary data.</text>
</comment>
<dbReference type="RefSeq" id="WP_119810405.1">
    <property type="nucleotide sequence ID" value="NZ_QYUP01000087.1"/>
</dbReference>
<dbReference type="Proteomes" id="UP000284006">
    <property type="component" value="Unassembled WGS sequence"/>
</dbReference>
<keyword evidence="1" id="KW-0472">Membrane</keyword>
<evidence type="ECO:0000313" key="3">
    <source>
        <dbReference type="EMBL" id="RJG19182.1"/>
    </source>
</evidence>
<keyword evidence="1" id="KW-1133">Transmembrane helix</keyword>
<dbReference type="Gene3D" id="2.30.30.40">
    <property type="entry name" value="SH3 Domains"/>
    <property type="match status" value="1"/>
</dbReference>
<evidence type="ECO:0000256" key="1">
    <source>
        <dbReference type="SAM" id="Phobius"/>
    </source>
</evidence>
<dbReference type="AlphaFoldDB" id="A0A418Y173"/>